<gene>
    <name evidence="2" type="ORF">TAV2_LOCUS54</name>
</gene>
<evidence type="ECO:0000256" key="1">
    <source>
        <dbReference type="SAM" id="MobiDB-lite"/>
    </source>
</evidence>
<feature type="region of interest" description="Disordered" evidence="1">
    <location>
        <begin position="183"/>
        <end position="209"/>
    </location>
</feature>
<protein>
    <submittedName>
        <fullName evidence="2">Uncharacterized protein</fullName>
    </submittedName>
</protein>
<feature type="region of interest" description="Disordered" evidence="1">
    <location>
        <begin position="26"/>
        <end position="143"/>
    </location>
</feature>
<dbReference type="Proteomes" id="UP000836841">
    <property type="component" value="Chromosome 1"/>
</dbReference>
<feature type="compositionally biased region" description="Basic and acidic residues" evidence="1">
    <location>
        <begin position="183"/>
        <end position="195"/>
    </location>
</feature>
<dbReference type="EMBL" id="OU466857">
    <property type="protein sequence ID" value="CAH2038757.1"/>
    <property type="molecule type" value="Genomic_DNA"/>
</dbReference>
<feature type="compositionally biased region" description="Basic residues" evidence="1">
    <location>
        <begin position="107"/>
        <end position="119"/>
    </location>
</feature>
<feature type="compositionally biased region" description="Basic and acidic residues" evidence="1">
    <location>
        <begin position="48"/>
        <end position="69"/>
    </location>
</feature>
<organism evidence="2 3">
    <name type="scientific">Thlaspi arvense</name>
    <name type="common">Field penny-cress</name>
    <dbReference type="NCBI Taxonomy" id="13288"/>
    <lineage>
        <taxon>Eukaryota</taxon>
        <taxon>Viridiplantae</taxon>
        <taxon>Streptophyta</taxon>
        <taxon>Embryophyta</taxon>
        <taxon>Tracheophyta</taxon>
        <taxon>Spermatophyta</taxon>
        <taxon>Magnoliopsida</taxon>
        <taxon>eudicotyledons</taxon>
        <taxon>Gunneridae</taxon>
        <taxon>Pentapetalae</taxon>
        <taxon>rosids</taxon>
        <taxon>malvids</taxon>
        <taxon>Brassicales</taxon>
        <taxon>Brassicaceae</taxon>
        <taxon>Thlaspideae</taxon>
        <taxon>Thlaspi</taxon>
    </lineage>
</organism>
<accession>A0AAU9RDJ5</accession>
<dbReference type="AlphaFoldDB" id="A0AAU9RDJ5"/>
<keyword evidence="3" id="KW-1185">Reference proteome</keyword>
<proteinExistence type="predicted"/>
<sequence>MKSVASIPANYVSILQLQERWVKERERKQKEKDLAESGVKQQANGQGWREKMKVVVEAVEPRMKLEKKGLGGGFRPNRLEKEPNCEEAEVSATVSNKDEDGGDSQQRKKRWGKKMKKKKNQDGSVEEESFKSESKACIPRESNLVKEESPRVYVAKGDKIVQNRERDSIAVESQFQDLWTEKRVGEEASDREVKGPARLNSGHSNYRNRKHDWSSTRVIRATGPTVWVKKGKIDGASESNGVLLKRKEGLGCVGVDIESW</sequence>
<reference evidence="2 3" key="1">
    <citation type="submission" date="2022-03" db="EMBL/GenBank/DDBJ databases">
        <authorList>
            <person name="Nunn A."/>
            <person name="Chopra R."/>
            <person name="Nunn A."/>
            <person name="Contreras Garrido A."/>
        </authorList>
    </citation>
    <scope>NUCLEOTIDE SEQUENCE [LARGE SCALE GENOMIC DNA]</scope>
</reference>
<feature type="compositionally biased region" description="Basic and acidic residues" evidence="1">
    <location>
        <begin position="26"/>
        <end position="35"/>
    </location>
</feature>
<evidence type="ECO:0000313" key="3">
    <source>
        <dbReference type="Proteomes" id="UP000836841"/>
    </source>
</evidence>
<evidence type="ECO:0000313" key="2">
    <source>
        <dbReference type="EMBL" id="CAH2038757.1"/>
    </source>
</evidence>
<name>A0AAU9RDJ5_THLAR</name>